<proteinExistence type="predicted"/>
<dbReference type="Pfam" id="PF08020">
    <property type="entry name" value="DUF1706"/>
    <property type="match status" value="1"/>
</dbReference>
<dbReference type="Gene3D" id="1.20.120.450">
    <property type="entry name" value="dinb family like domain"/>
    <property type="match status" value="1"/>
</dbReference>
<evidence type="ECO:0008006" key="3">
    <source>
        <dbReference type="Google" id="ProtNLM"/>
    </source>
</evidence>
<reference evidence="1 2" key="1">
    <citation type="submission" date="2011-01" db="EMBL/GenBank/DDBJ databases">
        <title>Whole genome sequence of Tetragenococcus halophilus NBRC 12172.</title>
        <authorList>
            <person name="Nakazawa H."/>
            <person name="Omata S."/>
            <person name="Koga C."/>
            <person name="Watanabe Y."/>
            <person name="Katano Y."/>
            <person name="Ito N."/>
            <person name="Tsukatani N."/>
            <person name="Ankai A."/>
            <person name="Oguchi A."/>
            <person name="Fukui S."/>
            <person name="Yashiro I."/>
            <person name="Kamata S."/>
            <person name="Hashimoto Y."/>
            <person name="Yamazaki J."/>
            <person name="Taguchi H."/>
            <person name="Tanaka A."/>
            <person name="Koyama T."/>
            <person name="Ichige A."/>
            <person name="Hanya Y."/>
            <person name="Tanikawa S."/>
            <person name="Yamazaki S."/>
            <person name="Fujita N."/>
        </authorList>
    </citation>
    <scope>NUCLEOTIDE SEQUENCE [LARGE SCALE GENOMIC DNA]</scope>
    <source>
        <strain evidence="2">DSM 20338 / JCM 20259 / NCIMB 9735 / NBRC 12172</strain>
    </source>
</reference>
<dbReference type="EMBL" id="AP012046">
    <property type="protein sequence ID" value="BAK94391.1"/>
    <property type="molecule type" value="Genomic_DNA"/>
</dbReference>
<dbReference type="KEGG" id="thl:TEH_10640"/>
<gene>
    <name evidence="1" type="ordered locus">TEH_10640</name>
</gene>
<dbReference type="InterPro" id="IPR034660">
    <property type="entry name" value="DinB/YfiT-like"/>
</dbReference>
<dbReference type="PANTHER" id="PTHR40658:SF4">
    <property type="entry name" value="HYPOTHETICAL CYTOSOLIC PROTEIN"/>
    <property type="match status" value="1"/>
</dbReference>
<dbReference type="PIRSF" id="PIRSF031551">
    <property type="entry name" value="DUF1706"/>
    <property type="match status" value="1"/>
</dbReference>
<organism evidence="1 2">
    <name type="scientific">Tetragenococcus halophilus (strain DSM 20338 / JCM 20259 / NCIMB 9735 / NBRC 12172)</name>
    <name type="common">Pediococcus halophilus</name>
    <dbReference type="NCBI Taxonomy" id="945021"/>
    <lineage>
        <taxon>Bacteria</taxon>
        <taxon>Bacillati</taxon>
        <taxon>Bacillota</taxon>
        <taxon>Bacilli</taxon>
        <taxon>Lactobacillales</taxon>
        <taxon>Enterococcaceae</taxon>
        <taxon>Tetragenococcus</taxon>
    </lineage>
</organism>
<sequence>MARPKSKSELVEAANTNFSKLFDLIDSMTEEEKKADFHFDQEFLDKQKAAHWKRDKNLRDVLIHLYEWHQLLLNWVKDNRKGIVKPFLPEPYNWKTYPQMNVDFWEKHQSTSYEKARKLLEDSHLEVMALIHSFSNEELFTKKYFSWTGSTYLGSYCISSTSSHYDWALKKVRKHIKTLR</sequence>
<name>A0AAN1SGZ7_TETHN</name>
<dbReference type="InterPro" id="IPR012550">
    <property type="entry name" value="DUF1706"/>
</dbReference>
<evidence type="ECO:0000313" key="2">
    <source>
        <dbReference type="Proteomes" id="UP000002663"/>
    </source>
</evidence>
<protein>
    <recommendedName>
        <fullName evidence="3">ClbS/DfsB family four-helix bundle protein</fullName>
    </recommendedName>
</protein>
<accession>A0AAN1SGZ7</accession>
<dbReference type="Proteomes" id="UP000002663">
    <property type="component" value="Chromosome"/>
</dbReference>
<dbReference type="RefSeq" id="WP_014124451.1">
    <property type="nucleotide sequence ID" value="NC_016052.1"/>
</dbReference>
<dbReference type="PANTHER" id="PTHR40658">
    <property type="match status" value="1"/>
</dbReference>
<dbReference type="AlphaFoldDB" id="A0AAN1SGZ7"/>
<evidence type="ECO:0000313" key="1">
    <source>
        <dbReference type="EMBL" id="BAK94391.1"/>
    </source>
</evidence>